<comment type="caution">
    <text evidence="1">The sequence shown here is derived from an EMBL/GenBank/DDBJ whole genome shotgun (WGS) entry which is preliminary data.</text>
</comment>
<reference evidence="1" key="1">
    <citation type="submission" date="2023-10" db="EMBL/GenBank/DDBJ databases">
        <authorList>
            <person name="Chen Y."/>
            <person name="Shah S."/>
            <person name="Dougan E. K."/>
            <person name="Thang M."/>
            <person name="Chan C."/>
        </authorList>
    </citation>
    <scope>NUCLEOTIDE SEQUENCE [LARGE SCALE GENOMIC DNA]</scope>
</reference>
<name>A0ABN9VQ81_9DINO</name>
<dbReference type="Proteomes" id="UP001189429">
    <property type="component" value="Unassembled WGS sequence"/>
</dbReference>
<protein>
    <submittedName>
        <fullName evidence="1">Uncharacterized protein</fullName>
    </submittedName>
</protein>
<gene>
    <name evidence="1" type="ORF">PCOR1329_LOCUS59266</name>
</gene>
<evidence type="ECO:0000313" key="1">
    <source>
        <dbReference type="EMBL" id="CAK0874310.1"/>
    </source>
</evidence>
<accession>A0ABN9VQ81</accession>
<evidence type="ECO:0000313" key="2">
    <source>
        <dbReference type="Proteomes" id="UP001189429"/>
    </source>
</evidence>
<sequence>MQQGTMQQGTTLITVTGIACILGSAIVRGAHLTCMCVRVCVLHVTQVATIALVPLAMYGFSCHSGSLAASLFLPRYTTGVGIMASMADLLAKAAGQPTAQGAKRPRSAVPAAARMDLNSIVERTLRLGLQTAEKSEATACATNVVFLIKKPPKQKDLKAHLDKWSDNLPVYEQGKAREQHPLGEKRVWLFAGVVTKLKKDLSQEPEHVQQAVATLESISVPQLERWVASMKPRYAEPKDGRSWVLELAVGSLCSAEFRKALDDLCSVDNDEWKIAPHRWGQTGLHKAAWDDLKMLSAANRQ</sequence>
<keyword evidence="2" id="KW-1185">Reference proteome</keyword>
<organism evidence="1 2">
    <name type="scientific">Prorocentrum cordatum</name>
    <dbReference type="NCBI Taxonomy" id="2364126"/>
    <lineage>
        <taxon>Eukaryota</taxon>
        <taxon>Sar</taxon>
        <taxon>Alveolata</taxon>
        <taxon>Dinophyceae</taxon>
        <taxon>Prorocentrales</taxon>
        <taxon>Prorocentraceae</taxon>
        <taxon>Prorocentrum</taxon>
    </lineage>
</organism>
<proteinExistence type="predicted"/>
<dbReference type="EMBL" id="CAUYUJ010017385">
    <property type="protein sequence ID" value="CAK0874310.1"/>
    <property type="molecule type" value="Genomic_DNA"/>
</dbReference>